<dbReference type="Proteomes" id="UP000823633">
    <property type="component" value="Unassembled WGS sequence"/>
</dbReference>
<proteinExistence type="predicted"/>
<evidence type="ECO:0000313" key="2">
    <source>
        <dbReference type="Proteomes" id="UP000823633"/>
    </source>
</evidence>
<dbReference type="PANTHER" id="PTHR43611">
    <property type="entry name" value="ALPHA-D-GLUCOSE 1-PHOSPHATE PHOSPHATASE"/>
    <property type="match status" value="1"/>
</dbReference>
<dbReference type="InterPro" id="IPR023198">
    <property type="entry name" value="PGP-like_dom2"/>
</dbReference>
<dbReference type="PANTHER" id="PTHR43611:SF3">
    <property type="entry name" value="FLAVIN MONONUCLEOTIDE HYDROLASE 1, CHLOROPLATIC"/>
    <property type="match status" value="1"/>
</dbReference>
<sequence length="190" mass="21292">MSDLVIFDLGGVLVRGIGIVDRMADELAVDRQALKADYLLHLDAMMAGLFPVEAYYRHLEERFHVKVEGDLFRRAFKPTVNGKMVELADTLCGDGMRCAIGSNTYLSHWHIIDEEGIREHFDAAYASFELGTVKPYAAFWATIMCLEGVDASHTHFIDDSPANVEGAARLGIDAWLYDGDDEALWRHFGH</sequence>
<dbReference type="SFLD" id="SFLDS00003">
    <property type="entry name" value="Haloacid_Dehalogenase"/>
    <property type="match status" value="1"/>
</dbReference>
<dbReference type="NCBIfam" id="TIGR01509">
    <property type="entry name" value="HAD-SF-IA-v3"/>
    <property type="match status" value="1"/>
</dbReference>
<dbReference type="SUPFAM" id="SSF56784">
    <property type="entry name" value="HAD-like"/>
    <property type="match status" value="1"/>
</dbReference>
<protein>
    <submittedName>
        <fullName evidence="1">HAD-IA family hydrolase</fullName>
    </submittedName>
</protein>
<evidence type="ECO:0000313" key="1">
    <source>
        <dbReference type="EMBL" id="MBO8442689.1"/>
    </source>
</evidence>
<dbReference type="Gene3D" id="1.10.150.240">
    <property type="entry name" value="Putative phosphatase, domain 2"/>
    <property type="match status" value="1"/>
</dbReference>
<dbReference type="GO" id="GO:0016787">
    <property type="term" value="F:hydrolase activity"/>
    <property type="evidence" value="ECO:0007669"/>
    <property type="project" value="UniProtKB-KW"/>
</dbReference>
<reference evidence="1" key="1">
    <citation type="submission" date="2020-10" db="EMBL/GenBank/DDBJ databases">
        <authorList>
            <person name="Gilroy R."/>
        </authorList>
    </citation>
    <scope>NUCLEOTIDE SEQUENCE</scope>
    <source>
        <strain evidence="1">11167</strain>
    </source>
</reference>
<organism evidence="1 2">
    <name type="scientific">Candidatus Aphodenecus pullistercoris</name>
    <dbReference type="NCBI Taxonomy" id="2840669"/>
    <lineage>
        <taxon>Bacteria</taxon>
        <taxon>Pseudomonadati</taxon>
        <taxon>Spirochaetota</taxon>
        <taxon>Spirochaetia</taxon>
        <taxon>Spirochaetales</taxon>
        <taxon>Candidatus Aphodenecus</taxon>
    </lineage>
</organism>
<name>A0A9D9ECH7_9SPIR</name>
<gene>
    <name evidence="1" type="ORF">IAC42_02865</name>
</gene>
<dbReference type="InterPro" id="IPR006439">
    <property type="entry name" value="HAD-SF_hydro_IA"/>
</dbReference>
<dbReference type="InterPro" id="IPR023214">
    <property type="entry name" value="HAD_sf"/>
</dbReference>
<keyword evidence="1" id="KW-0378">Hydrolase</keyword>
<accession>A0A9D9ECH7</accession>
<comment type="caution">
    <text evidence="1">The sequence shown here is derived from an EMBL/GenBank/DDBJ whole genome shotgun (WGS) entry which is preliminary data.</text>
</comment>
<reference evidence="1" key="2">
    <citation type="journal article" date="2021" name="PeerJ">
        <title>Extensive microbial diversity within the chicken gut microbiome revealed by metagenomics and culture.</title>
        <authorList>
            <person name="Gilroy R."/>
            <person name="Ravi A."/>
            <person name="Getino M."/>
            <person name="Pursley I."/>
            <person name="Horton D.L."/>
            <person name="Alikhan N.F."/>
            <person name="Baker D."/>
            <person name="Gharbi K."/>
            <person name="Hall N."/>
            <person name="Watson M."/>
            <person name="Adriaenssens E.M."/>
            <person name="Foster-Nyarko E."/>
            <person name="Jarju S."/>
            <person name="Secka A."/>
            <person name="Antonio M."/>
            <person name="Oren A."/>
            <person name="Chaudhuri R.R."/>
            <person name="La Ragione R."/>
            <person name="Hildebrand F."/>
            <person name="Pallen M.J."/>
        </authorList>
    </citation>
    <scope>NUCLEOTIDE SEQUENCE</scope>
    <source>
        <strain evidence="1">11167</strain>
    </source>
</reference>
<dbReference type="EMBL" id="JADIMU010000018">
    <property type="protein sequence ID" value="MBO8442689.1"/>
    <property type="molecule type" value="Genomic_DNA"/>
</dbReference>
<dbReference type="SFLD" id="SFLDG01129">
    <property type="entry name" value="C1.5:_HAD__Beta-PGM__Phosphata"/>
    <property type="match status" value="1"/>
</dbReference>
<dbReference type="AlphaFoldDB" id="A0A9D9ECH7"/>
<dbReference type="Gene3D" id="3.40.50.1000">
    <property type="entry name" value="HAD superfamily/HAD-like"/>
    <property type="match status" value="1"/>
</dbReference>
<dbReference type="InterPro" id="IPR036412">
    <property type="entry name" value="HAD-like_sf"/>
</dbReference>
<dbReference type="Pfam" id="PF00702">
    <property type="entry name" value="Hydrolase"/>
    <property type="match status" value="1"/>
</dbReference>